<dbReference type="PANTHER" id="PTHR24055">
    <property type="entry name" value="MITOGEN-ACTIVATED PROTEIN KINASE"/>
    <property type="match status" value="1"/>
</dbReference>
<dbReference type="GO" id="GO:0004707">
    <property type="term" value="F:MAP kinase activity"/>
    <property type="evidence" value="ECO:0007669"/>
    <property type="project" value="UniProtKB-EC"/>
</dbReference>
<dbReference type="Pfam" id="PF00069">
    <property type="entry name" value="Pkinase"/>
    <property type="match status" value="1"/>
</dbReference>
<feature type="compositionally biased region" description="Basic residues" evidence="13">
    <location>
        <begin position="536"/>
        <end position="553"/>
    </location>
</feature>
<keyword evidence="7 12" id="KW-0418">Kinase</keyword>
<dbReference type="STRING" id="6573.A0A210QY81"/>
<keyword evidence="16" id="KW-1185">Reference proteome</keyword>
<dbReference type="SUPFAM" id="SSF56112">
    <property type="entry name" value="Protein kinase-like (PK-like)"/>
    <property type="match status" value="1"/>
</dbReference>
<dbReference type="Gene3D" id="1.10.510.10">
    <property type="entry name" value="Transferase(Phosphotransferase) domain 1"/>
    <property type="match status" value="1"/>
</dbReference>
<comment type="activity regulation">
    <text evidence="12">Activated by threonine and tyrosine phosphorylation.</text>
</comment>
<keyword evidence="4" id="KW-0597">Phosphoprotein</keyword>
<dbReference type="GO" id="GO:0005524">
    <property type="term" value="F:ATP binding"/>
    <property type="evidence" value="ECO:0007669"/>
    <property type="project" value="UniProtKB-UniRule"/>
</dbReference>
<keyword evidence="12" id="KW-0460">Magnesium</keyword>
<evidence type="ECO:0000256" key="1">
    <source>
        <dbReference type="ARBA" id="ARBA00001946"/>
    </source>
</evidence>
<evidence type="ECO:0000256" key="2">
    <source>
        <dbReference type="ARBA" id="ARBA00012411"/>
    </source>
</evidence>
<dbReference type="PROSITE" id="PS50011">
    <property type="entry name" value="PROTEIN_KINASE_DOM"/>
    <property type="match status" value="1"/>
</dbReference>
<sequence>MASIRPNDHENLMKKLAIVQKKSLDVKFDLTNTDYQAVENIGIGAYGVVCSAIHRKSHDRVAIKKIPRIFDYCKIGTTTYREIKILKHFKHDNIISIRDIIKPKESVDEFRDIYVVFDLMESDLHKIIYSKQDLSEEHVRYFLYQLLRGLKYIHSANVIHRDLKPSNLLVNEDCQLKIGDFGMARGVSASPDEPNHFMTQYVATRWYRAPEIMLALVEYGAAVDVWSVGCIFAEMLGRKHLFPGKDYISQIKLIVGILGSPSDRLFQLCQSDLIKQFITKLGKKESIAWNTLFPKASKKSLDFLGKMLVLHPGDRISVDNALNHPYLNKYHDPDDEPICLPTFNFDFENEEMTTTKLRNIIYKEIMEYHGPKSPLMKFSACLKPVPRESTCTVSAPCKQECSTTQDFKPGLDALQVVPQIQPKDEFKRPLTVKKNDERVTLDKESLKIPTNDVEMPSAKSECGEPQSSMSVLHMKEEVQQEIKKENKTISSDTKALVKAALLNSSLKKQRHESSVEADDRPKPITAAQRQKEREEKRKKKKEKALERTKKKKEQKAESGALLTDADRELLNRWSKMQKVNHPIAPKPDNKPNSTAQPANCNMISIGETGQTLGQQCLQQYLANQKKAADSDPTRPQVNPTSTVHPGSDRTLSQTGNSISQPGSHSGQYQSDIAQPASFPQDSAQKHSQTVNSSMSGQSGLQTDSSQNSISTNVRLSQGGVSSSITEQNNMSYTHQLSLIAGSQGTQGIMGNLVQQQGMMEGGIHKLEESDMNNDLSTISFDNLKMLGIINSQTTNFQQGHFFSTTQQSFGTTGGEGVTGDNRISATSSSLPPDENQSKSFSQARAPVSHGSPASPHKDYSNHSSPESYQSHGSPEYYHGESQDQSNNRLGSYSESSPPDLQQRSPQQGFQQGAHDSVFQQRTSQSTFDQQQQSPQSLFQPQNSPQSTFGEFGRRPSDDQLSNTDSQSSNPGLSDAILSLNTVQDLSGHINQIPFAPVAMDNDNGQGHYFGGGSQIPFKQGATSHDHPHQHSYFTHGSSMQPGQSLTNHLLFNANSPPDLITSLSRQLSRSQVDDPCPPALALTPRGTGAGYGVGMDLDALMVDAQEIGARPEPSPLSSSLLTDWMEVTGDLNIDMDALEQELSLQSPMTLSYNDLSMYTT</sequence>
<evidence type="ECO:0000313" key="16">
    <source>
        <dbReference type="Proteomes" id="UP000242188"/>
    </source>
</evidence>
<dbReference type="PROSITE" id="PS01351">
    <property type="entry name" value="MAPK"/>
    <property type="match status" value="1"/>
</dbReference>
<dbReference type="EC" id="2.7.11.24" evidence="2 12"/>
<evidence type="ECO:0000256" key="6">
    <source>
        <dbReference type="ARBA" id="ARBA00022741"/>
    </source>
</evidence>
<feature type="compositionally biased region" description="Low complexity" evidence="13">
    <location>
        <begin position="918"/>
        <end position="946"/>
    </location>
</feature>
<feature type="region of interest" description="Disordered" evidence="13">
    <location>
        <begin position="623"/>
        <end position="714"/>
    </location>
</feature>
<dbReference type="PROSITE" id="PS00107">
    <property type="entry name" value="PROTEIN_KINASE_ATP"/>
    <property type="match status" value="1"/>
</dbReference>
<evidence type="ECO:0000256" key="10">
    <source>
        <dbReference type="ARBA" id="ARBA00048312"/>
    </source>
</evidence>
<evidence type="ECO:0000256" key="9">
    <source>
        <dbReference type="ARBA" id="ARBA00047592"/>
    </source>
</evidence>
<evidence type="ECO:0000256" key="3">
    <source>
        <dbReference type="ARBA" id="ARBA00022527"/>
    </source>
</evidence>
<feature type="compositionally biased region" description="Low complexity" evidence="13">
    <location>
        <begin position="901"/>
        <end position="911"/>
    </location>
</feature>
<feature type="compositionally biased region" description="Polar residues" evidence="13">
    <location>
        <begin position="882"/>
        <end position="899"/>
    </location>
</feature>
<evidence type="ECO:0000256" key="8">
    <source>
        <dbReference type="ARBA" id="ARBA00022840"/>
    </source>
</evidence>
<gene>
    <name evidence="15" type="ORF">KP79_PYT15802</name>
</gene>
<accession>A0A210QY81</accession>
<dbReference type="SMART" id="SM00220">
    <property type="entry name" value="S_TKc"/>
    <property type="match status" value="1"/>
</dbReference>
<name>A0A210QY81_MIZYE</name>
<dbReference type="OrthoDB" id="192887at2759"/>
<feature type="region of interest" description="Disordered" evidence="13">
    <location>
        <begin position="579"/>
        <end position="600"/>
    </location>
</feature>
<dbReference type="Proteomes" id="UP000242188">
    <property type="component" value="Unassembled WGS sequence"/>
</dbReference>
<feature type="binding site" evidence="11">
    <location>
        <position position="65"/>
    </location>
    <ligand>
        <name>ATP</name>
        <dbReference type="ChEBI" id="CHEBI:30616"/>
    </ligand>
</feature>
<feature type="domain" description="Protein kinase" evidence="14">
    <location>
        <begin position="35"/>
        <end position="327"/>
    </location>
</feature>
<feature type="region of interest" description="Disordered" evidence="13">
    <location>
        <begin position="1005"/>
        <end position="1044"/>
    </location>
</feature>
<dbReference type="InterPro" id="IPR017441">
    <property type="entry name" value="Protein_kinase_ATP_BS"/>
</dbReference>
<dbReference type="EMBL" id="NEDP02001230">
    <property type="protein sequence ID" value="OWF53713.1"/>
    <property type="molecule type" value="Genomic_DNA"/>
</dbReference>
<dbReference type="FunFam" id="3.30.200.20:FF:000028">
    <property type="entry name" value="Mitogen-activated protein kinase"/>
    <property type="match status" value="1"/>
</dbReference>
<dbReference type="InterPro" id="IPR003527">
    <property type="entry name" value="MAP_kinase_CS"/>
</dbReference>
<protein>
    <recommendedName>
        <fullName evidence="2 12">Mitogen-activated protein kinase</fullName>
        <ecNumber evidence="2 12">2.7.11.24</ecNumber>
    </recommendedName>
</protein>
<reference evidence="15 16" key="1">
    <citation type="journal article" date="2017" name="Nat. Ecol. Evol.">
        <title>Scallop genome provides insights into evolution of bilaterian karyotype and development.</title>
        <authorList>
            <person name="Wang S."/>
            <person name="Zhang J."/>
            <person name="Jiao W."/>
            <person name="Li J."/>
            <person name="Xun X."/>
            <person name="Sun Y."/>
            <person name="Guo X."/>
            <person name="Huan P."/>
            <person name="Dong B."/>
            <person name="Zhang L."/>
            <person name="Hu X."/>
            <person name="Sun X."/>
            <person name="Wang J."/>
            <person name="Zhao C."/>
            <person name="Wang Y."/>
            <person name="Wang D."/>
            <person name="Huang X."/>
            <person name="Wang R."/>
            <person name="Lv J."/>
            <person name="Li Y."/>
            <person name="Zhang Z."/>
            <person name="Liu B."/>
            <person name="Lu W."/>
            <person name="Hui Y."/>
            <person name="Liang J."/>
            <person name="Zhou Z."/>
            <person name="Hou R."/>
            <person name="Li X."/>
            <person name="Liu Y."/>
            <person name="Li H."/>
            <person name="Ning X."/>
            <person name="Lin Y."/>
            <person name="Zhao L."/>
            <person name="Xing Q."/>
            <person name="Dou J."/>
            <person name="Li Y."/>
            <person name="Mao J."/>
            <person name="Guo H."/>
            <person name="Dou H."/>
            <person name="Li T."/>
            <person name="Mu C."/>
            <person name="Jiang W."/>
            <person name="Fu Q."/>
            <person name="Fu X."/>
            <person name="Miao Y."/>
            <person name="Liu J."/>
            <person name="Yu Q."/>
            <person name="Li R."/>
            <person name="Liao H."/>
            <person name="Li X."/>
            <person name="Kong Y."/>
            <person name="Jiang Z."/>
            <person name="Chourrout D."/>
            <person name="Li R."/>
            <person name="Bao Z."/>
        </authorList>
    </citation>
    <scope>NUCLEOTIDE SEQUENCE [LARGE SCALE GENOMIC DNA]</scope>
    <source>
        <strain evidence="15 16">PY_sf001</strain>
    </source>
</reference>
<feature type="compositionally biased region" description="Polar residues" evidence="13">
    <location>
        <begin position="1031"/>
        <end position="1044"/>
    </location>
</feature>
<dbReference type="FunFam" id="1.10.510.10:FF:000013">
    <property type="entry name" value="Mitogen-activated protein kinase"/>
    <property type="match status" value="1"/>
</dbReference>
<evidence type="ECO:0000256" key="13">
    <source>
        <dbReference type="SAM" id="MobiDB-lite"/>
    </source>
</evidence>
<dbReference type="InterPro" id="IPR011009">
    <property type="entry name" value="Kinase-like_dom_sf"/>
</dbReference>
<feature type="compositionally biased region" description="Polar residues" evidence="13">
    <location>
        <begin position="633"/>
        <end position="714"/>
    </location>
</feature>
<feature type="region of interest" description="Disordered" evidence="13">
    <location>
        <begin position="806"/>
        <end position="973"/>
    </location>
</feature>
<feature type="compositionally biased region" description="Polar residues" evidence="13">
    <location>
        <begin position="821"/>
        <end position="830"/>
    </location>
</feature>
<comment type="catalytic activity">
    <reaction evidence="10">
        <text>L-seryl-[protein] + ATP = O-phospho-L-seryl-[protein] + ADP + H(+)</text>
        <dbReference type="Rhea" id="RHEA:17989"/>
        <dbReference type="Rhea" id="RHEA-COMP:9863"/>
        <dbReference type="Rhea" id="RHEA-COMP:11604"/>
        <dbReference type="ChEBI" id="CHEBI:15378"/>
        <dbReference type="ChEBI" id="CHEBI:29999"/>
        <dbReference type="ChEBI" id="CHEBI:30616"/>
        <dbReference type="ChEBI" id="CHEBI:83421"/>
        <dbReference type="ChEBI" id="CHEBI:456216"/>
        <dbReference type="EC" id="2.7.11.24"/>
    </reaction>
</comment>
<organism evidence="15 16">
    <name type="scientific">Mizuhopecten yessoensis</name>
    <name type="common">Japanese scallop</name>
    <name type="synonym">Patinopecten yessoensis</name>
    <dbReference type="NCBI Taxonomy" id="6573"/>
    <lineage>
        <taxon>Eukaryota</taxon>
        <taxon>Metazoa</taxon>
        <taxon>Spiralia</taxon>
        <taxon>Lophotrochozoa</taxon>
        <taxon>Mollusca</taxon>
        <taxon>Bivalvia</taxon>
        <taxon>Autobranchia</taxon>
        <taxon>Pteriomorphia</taxon>
        <taxon>Pectinida</taxon>
        <taxon>Pectinoidea</taxon>
        <taxon>Pectinidae</taxon>
        <taxon>Mizuhopecten</taxon>
    </lineage>
</organism>
<evidence type="ECO:0000313" key="15">
    <source>
        <dbReference type="EMBL" id="OWF53713.1"/>
    </source>
</evidence>
<feature type="compositionally biased region" description="Polar residues" evidence="13">
    <location>
        <begin position="958"/>
        <end position="971"/>
    </location>
</feature>
<evidence type="ECO:0000256" key="5">
    <source>
        <dbReference type="ARBA" id="ARBA00022679"/>
    </source>
</evidence>
<keyword evidence="5 12" id="KW-0808">Transferase</keyword>
<dbReference type="InterPro" id="IPR000719">
    <property type="entry name" value="Prot_kinase_dom"/>
</dbReference>
<evidence type="ECO:0000259" key="14">
    <source>
        <dbReference type="PROSITE" id="PS50011"/>
    </source>
</evidence>
<evidence type="ECO:0000256" key="7">
    <source>
        <dbReference type="ARBA" id="ARBA00022777"/>
    </source>
</evidence>
<evidence type="ECO:0000256" key="4">
    <source>
        <dbReference type="ARBA" id="ARBA00022553"/>
    </source>
</evidence>
<evidence type="ECO:0000256" key="12">
    <source>
        <dbReference type="RuleBase" id="RU361165"/>
    </source>
</evidence>
<proteinExistence type="inferred from homology"/>
<dbReference type="AlphaFoldDB" id="A0A210QY81"/>
<feature type="compositionally biased region" description="Basic and acidic residues" evidence="13">
    <location>
        <begin position="511"/>
        <end position="522"/>
    </location>
</feature>
<feature type="compositionally biased region" description="Polar residues" evidence="13">
    <location>
        <begin position="861"/>
        <end position="872"/>
    </location>
</feature>
<feature type="region of interest" description="Disordered" evidence="13">
    <location>
        <begin position="506"/>
        <end position="563"/>
    </location>
</feature>
<feature type="compositionally biased region" description="Polar residues" evidence="13">
    <location>
        <begin position="590"/>
        <end position="600"/>
    </location>
</feature>
<comment type="similarity">
    <text evidence="12">Belongs to the protein kinase superfamily. Ser/Thr protein kinase family. MAP kinase subfamily.</text>
</comment>
<evidence type="ECO:0000256" key="11">
    <source>
        <dbReference type="PROSITE-ProRule" id="PRU10141"/>
    </source>
</evidence>
<dbReference type="Gene3D" id="3.30.200.20">
    <property type="entry name" value="Phosphorylase Kinase, domain 1"/>
    <property type="match status" value="1"/>
</dbReference>
<keyword evidence="6 11" id="KW-0547">Nucleotide-binding</keyword>
<comment type="caution">
    <text evidence="15">The sequence shown here is derived from an EMBL/GenBank/DDBJ whole genome shotgun (WGS) entry which is preliminary data.</text>
</comment>
<comment type="cofactor">
    <cofactor evidence="1 12">
        <name>Mg(2+)</name>
        <dbReference type="ChEBI" id="CHEBI:18420"/>
    </cofactor>
</comment>
<comment type="catalytic activity">
    <reaction evidence="9 12">
        <text>L-threonyl-[protein] + ATP = O-phospho-L-threonyl-[protein] + ADP + H(+)</text>
        <dbReference type="Rhea" id="RHEA:46608"/>
        <dbReference type="Rhea" id="RHEA-COMP:11060"/>
        <dbReference type="Rhea" id="RHEA-COMP:11605"/>
        <dbReference type="ChEBI" id="CHEBI:15378"/>
        <dbReference type="ChEBI" id="CHEBI:30013"/>
        <dbReference type="ChEBI" id="CHEBI:30616"/>
        <dbReference type="ChEBI" id="CHEBI:61977"/>
        <dbReference type="ChEBI" id="CHEBI:456216"/>
        <dbReference type="EC" id="2.7.11.24"/>
    </reaction>
</comment>
<dbReference type="GO" id="GO:0106310">
    <property type="term" value="F:protein serine kinase activity"/>
    <property type="evidence" value="ECO:0007669"/>
    <property type="project" value="RHEA"/>
</dbReference>
<dbReference type="PROSITE" id="PS00108">
    <property type="entry name" value="PROTEIN_KINASE_ST"/>
    <property type="match status" value="1"/>
</dbReference>
<keyword evidence="8 11" id="KW-0067">ATP-binding</keyword>
<keyword evidence="3 12" id="KW-0723">Serine/threonine-protein kinase</keyword>
<dbReference type="InterPro" id="IPR050117">
    <property type="entry name" value="MAPK"/>
</dbReference>
<dbReference type="InterPro" id="IPR008271">
    <property type="entry name" value="Ser/Thr_kinase_AS"/>
</dbReference>